<gene>
    <name evidence="14 18" type="primary">ileS</name>
    <name evidence="18" type="ORF">FU658_02275</name>
</gene>
<dbReference type="SUPFAM" id="SSF47323">
    <property type="entry name" value="Anticodon-binding domain of a subclass of class I aminoacyl-tRNA synthetases"/>
    <property type="match status" value="1"/>
</dbReference>
<dbReference type="GO" id="GO:0004822">
    <property type="term" value="F:isoleucine-tRNA ligase activity"/>
    <property type="evidence" value="ECO:0007669"/>
    <property type="project" value="UniProtKB-UniRule"/>
</dbReference>
<dbReference type="NCBIfam" id="TIGR00392">
    <property type="entry name" value="ileS"/>
    <property type="match status" value="1"/>
</dbReference>
<dbReference type="FunFam" id="3.40.50.620:FF:000048">
    <property type="entry name" value="Isoleucine--tRNA ligase"/>
    <property type="match status" value="1"/>
</dbReference>
<comment type="caution">
    <text evidence="18">The sequence shown here is derived from an EMBL/GenBank/DDBJ whole genome shotgun (WGS) entry which is preliminary data.</text>
</comment>
<feature type="domain" description="Zinc finger FPG/IleRS-type" evidence="16">
    <location>
        <begin position="907"/>
        <end position="934"/>
    </location>
</feature>
<dbReference type="GO" id="GO:0002161">
    <property type="term" value="F:aminoacyl-tRNA deacylase activity"/>
    <property type="evidence" value="ECO:0007669"/>
    <property type="project" value="InterPro"/>
</dbReference>
<evidence type="ECO:0000259" key="15">
    <source>
        <dbReference type="Pfam" id="PF00133"/>
    </source>
</evidence>
<comment type="function">
    <text evidence="12 14">Catalyzes the attachment of isoleucine to tRNA(Ile). As IleRS can inadvertently accommodate and process structurally similar amino acids such as valine, to avoid such errors it has two additional distinct tRNA(Ile)-dependent editing activities. One activity is designated as 'pretransfer' editing and involves the hydrolysis of activated Val-AMP. The other activity is designated 'posttransfer' editing and involves deacylation of mischarged Val-tRNA(Ile).</text>
</comment>
<feature type="binding site" evidence="14">
    <location>
        <position position="613"/>
    </location>
    <ligand>
        <name>ATP</name>
        <dbReference type="ChEBI" id="CHEBI:30616"/>
    </ligand>
</feature>
<evidence type="ECO:0000256" key="13">
    <source>
        <dbReference type="ARBA" id="ARBA00048359"/>
    </source>
</evidence>
<dbReference type="InterPro" id="IPR023585">
    <property type="entry name" value="Ile-tRNA-ligase_type1"/>
</dbReference>
<keyword evidence="8 14" id="KW-0862">Zinc</keyword>
<dbReference type="SUPFAM" id="SSF52374">
    <property type="entry name" value="Nucleotidylyl transferase"/>
    <property type="match status" value="1"/>
</dbReference>
<keyword evidence="19" id="KW-1185">Reference proteome</keyword>
<dbReference type="GO" id="GO:0005829">
    <property type="term" value="C:cytosol"/>
    <property type="evidence" value="ECO:0007669"/>
    <property type="project" value="TreeGrafter"/>
</dbReference>
<dbReference type="InterPro" id="IPR014729">
    <property type="entry name" value="Rossmann-like_a/b/a_fold"/>
</dbReference>
<dbReference type="InterPro" id="IPR013155">
    <property type="entry name" value="M/V/L/I-tRNA-synth_anticd-bd"/>
</dbReference>
<accession>A0A5C8KXV3</accession>
<comment type="subcellular location">
    <subcellularLocation>
        <location evidence="1 14">Cytoplasm</location>
    </subcellularLocation>
</comment>
<dbReference type="InterPro" id="IPR001412">
    <property type="entry name" value="aa-tRNA-synth_I_CS"/>
</dbReference>
<keyword evidence="6 14" id="KW-0479">Metal-binding</keyword>
<evidence type="ECO:0000256" key="8">
    <source>
        <dbReference type="ARBA" id="ARBA00022833"/>
    </source>
</evidence>
<organism evidence="18 19">
    <name type="scientific">Alkalisalibacterium limincola</name>
    <dbReference type="NCBI Taxonomy" id="2699169"/>
    <lineage>
        <taxon>Bacteria</taxon>
        <taxon>Pseudomonadati</taxon>
        <taxon>Pseudomonadota</taxon>
        <taxon>Gammaproteobacteria</taxon>
        <taxon>Lysobacterales</taxon>
        <taxon>Lysobacteraceae</taxon>
        <taxon>Alkalisalibacterium</taxon>
    </lineage>
</organism>
<dbReference type="RefSeq" id="WP_147890591.1">
    <property type="nucleotide sequence ID" value="NZ_VRTS01000001.1"/>
</dbReference>
<sequence length="945" mass="103841">MSQDYKHTIHLPATEFPMRGDLPKREPKALEQWYADDLYGRIREKARGREPFVLHDGPPYANGTIHIGHAVNKILKDVVVKSRLLAGFDAGYVPGWDCHGLPIEVAIEKKFGKVGTKLDAAGFRQKCREYAAEQIDLQRADFKRLGVLGEWDNPYRSMDSAYEADMLRALAKIVERGHLVRGAKPVHWCFDCGSALAEAEIEYADKQSPAVDVAYDAIDPAVLAAKFGAEAGDAIVALPIWTTTPWTLPASMAVTLGAELDYVLVEGPLRNGRRVLLVLAEALAGPALKRYGVDAVKVLGHARGAALEHLALQHPFYARQVPVILGDHVSAEDGTGAVHTAPGHGQEDFAVGKVYGLEVLNPVAGNGTYLPGTPKAGEHEIAGVHLWKANPLITDALAKSGHLLAQETITHSYPHCWRHKTPVAFRATAQWFISMEKAGLRRDALAAIDSVRWVPGWGRERIAGMVSGRPDWCISRQRTWGVPIALFSHRETGEPHPRSVELMRRAADLVQQGGIDAWYALDPAQWLGGDADDYEKVTDILDVWFDSGVTHEAVLAARGIGKPADLYLEGSDQHRGWFQSSLLTGVAIDGVAPYRQCLTHGFTVDKDGRKMSKSVGNVVAPQKVVDAMGADVLRLWVAGADYRNEMSVSDEILKRSGDGYRRIRNTARFLLGNLAGFDPARHVVPAADMVLLDRWIVHRAHALQAKIEAAYERYDFAEIVQSLGNFCSVDLGALYLDVTKDRLYTMGEDSRGRRSAQTAMYHVAEAFVRWVAPILSFTAEEMWAHLPGERGDSVLFETWYDGLSPLPDDAPLSPADFDALLKLREAVYAVLEPMRGAGQLGAALEAGVEVCAPEPLVAKLAPMADELRFLFITSSVALKPVAERAGDAVRPGEADVWVRATRSSHAKCIRCWHYRDDVGANPEHPEICGRCVDNIEGAGEDRRWF</sequence>
<dbReference type="Proteomes" id="UP000321248">
    <property type="component" value="Unassembled WGS sequence"/>
</dbReference>
<reference evidence="18 19" key="1">
    <citation type="submission" date="2019-08" db="EMBL/GenBank/DDBJ databases">
        <authorList>
            <person name="Karlyshev A.V."/>
        </authorList>
    </citation>
    <scope>NUCLEOTIDE SEQUENCE [LARGE SCALE GENOMIC DNA]</scope>
    <source>
        <strain evidence="18 19">Alg18-2.2</strain>
    </source>
</reference>
<keyword evidence="11 14" id="KW-0030">Aminoacyl-tRNA synthetase</keyword>
<feature type="domain" description="Methionyl/Valyl/Leucyl/Isoleucyl-tRNA synthetase anticodon-binding" evidence="17">
    <location>
        <begin position="693"/>
        <end position="848"/>
    </location>
</feature>
<dbReference type="InterPro" id="IPR010663">
    <property type="entry name" value="Znf_FPG/IleRS"/>
</dbReference>
<comment type="similarity">
    <text evidence="2 14">Belongs to the class-I aminoacyl-tRNA synthetase family. IleS type 1 subfamily.</text>
</comment>
<dbReference type="Pfam" id="PF00133">
    <property type="entry name" value="tRNA-synt_1"/>
    <property type="match status" value="1"/>
</dbReference>
<dbReference type="FunFam" id="3.90.740.10:FF:000022">
    <property type="entry name" value="Isoleucine--tRNA ligase"/>
    <property type="match status" value="1"/>
</dbReference>
<dbReference type="SUPFAM" id="SSF50677">
    <property type="entry name" value="ValRS/IleRS/LeuRS editing domain"/>
    <property type="match status" value="1"/>
</dbReference>
<keyword evidence="5 14" id="KW-0436">Ligase</keyword>
<dbReference type="FunFam" id="1.10.730.20:FF:000001">
    <property type="entry name" value="Isoleucine--tRNA ligase"/>
    <property type="match status" value="1"/>
</dbReference>
<dbReference type="OrthoDB" id="9810365at2"/>
<comment type="subunit">
    <text evidence="3 14">Monomer.</text>
</comment>
<evidence type="ECO:0000256" key="9">
    <source>
        <dbReference type="ARBA" id="ARBA00022840"/>
    </source>
</evidence>
<dbReference type="Gene3D" id="3.90.740.10">
    <property type="entry name" value="Valyl/Leucyl/Isoleucyl-tRNA synthetase, editing domain"/>
    <property type="match status" value="1"/>
</dbReference>
<feature type="short sequence motif" description="'HIGH' region" evidence="14">
    <location>
        <begin position="59"/>
        <end position="69"/>
    </location>
</feature>
<feature type="short sequence motif" description="'KMSKS' region" evidence="14">
    <location>
        <begin position="610"/>
        <end position="614"/>
    </location>
</feature>
<dbReference type="InterPro" id="IPR050081">
    <property type="entry name" value="Ile-tRNA_ligase"/>
</dbReference>
<dbReference type="HAMAP" id="MF_02002">
    <property type="entry name" value="Ile_tRNA_synth_type1"/>
    <property type="match status" value="1"/>
</dbReference>
<comment type="catalytic activity">
    <reaction evidence="13 14">
        <text>tRNA(Ile) + L-isoleucine + ATP = L-isoleucyl-tRNA(Ile) + AMP + diphosphate</text>
        <dbReference type="Rhea" id="RHEA:11060"/>
        <dbReference type="Rhea" id="RHEA-COMP:9666"/>
        <dbReference type="Rhea" id="RHEA-COMP:9695"/>
        <dbReference type="ChEBI" id="CHEBI:30616"/>
        <dbReference type="ChEBI" id="CHEBI:33019"/>
        <dbReference type="ChEBI" id="CHEBI:58045"/>
        <dbReference type="ChEBI" id="CHEBI:78442"/>
        <dbReference type="ChEBI" id="CHEBI:78528"/>
        <dbReference type="ChEBI" id="CHEBI:456215"/>
        <dbReference type="EC" id="6.1.1.5"/>
    </reaction>
</comment>
<dbReference type="GO" id="GO:0000049">
    <property type="term" value="F:tRNA binding"/>
    <property type="evidence" value="ECO:0007669"/>
    <property type="project" value="InterPro"/>
</dbReference>
<dbReference type="GO" id="GO:0008270">
    <property type="term" value="F:zinc ion binding"/>
    <property type="evidence" value="ECO:0007669"/>
    <property type="project" value="UniProtKB-UniRule"/>
</dbReference>
<dbReference type="InterPro" id="IPR033708">
    <property type="entry name" value="Anticodon_Ile_BEm"/>
</dbReference>
<evidence type="ECO:0000256" key="1">
    <source>
        <dbReference type="ARBA" id="ARBA00004496"/>
    </source>
</evidence>
<dbReference type="EMBL" id="VRTS01000001">
    <property type="protein sequence ID" value="TXK65918.1"/>
    <property type="molecule type" value="Genomic_DNA"/>
</dbReference>
<feature type="binding site" evidence="14">
    <location>
        <position position="928"/>
    </location>
    <ligand>
        <name>Zn(2+)</name>
        <dbReference type="ChEBI" id="CHEBI:29105"/>
    </ligand>
</feature>
<dbReference type="GO" id="GO:0006428">
    <property type="term" value="P:isoleucyl-tRNA aminoacylation"/>
    <property type="evidence" value="ECO:0007669"/>
    <property type="project" value="UniProtKB-UniRule"/>
</dbReference>
<comment type="domain">
    <text evidence="14">IleRS has two distinct active sites: one for aminoacylation and one for editing. The misactivated valine is translocated from the active site to the editing site, which sterically excludes the correctly activated isoleucine. The single editing site contains two valyl binding pockets, one specific for each substrate (Val-AMP or Val-tRNA(Ile)).</text>
</comment>
<evidence type="ECO:0000256" key="5">
    <source>
        <dbReference type="ARBA" id="ARBA00022598"/>
    </source>
</evidence>
<keyword evidence="9 14" id="KW-0067">ATP-binding</keyword>
<dbReference type="EC" id="6.1.1.5" evidence="14"/>
<feature type="binding site" evidence="14">
    <location>
        <position position="931"/>
    </location>
    <ligand>
        <name>Zn(2+)</name>
        <dbReference type="ChEBI" id="CHEBI:29105"/>
    </ligand>
</feature>
<dbReference type="Gene3D" id="1.10.730.20">
    <property type="match status" value="1"/>
</dbReference>
<dbReference type="FunFam" id="3.40.50.620:FF:000042">
    <property type="entry name" value="Isoleucine--tRNA ligase"/>
    <property type="match status" value="1"/>
</dbReference>
<protein>
    <recommendedName>
        <fullName evidence="14">Isoleucine--tRNA ligase</fullName>
        <ecNumber evidence="14">6.1.1.5</ecNumber>
    </recommendedName>
    <alternativeName>
        <fullName evidence="14">Isoleucyl-tRNA synthetase</fullName>
        <shortName evidence="14">IleRS</shortName>
    </alternativeName>
</protein>
<evidence type="ECO:0000259" key="16">
    <source>
        <dbReference type="Pfam" id="PF06827"/>
    </source>
</evidence>
<dbReference type="PANTHER" id="PTHR42765:SF1">
    <property type="entry name" value="ISOLEUCINE--TRNA LIGASE, MITOCHONDRIAL"/>
    <property type="match status" value="1"/>
</dbReference>
<proteinExistence type="inferred from homology"/>
<evidence type="ECO:0000256" key="14">
    <source>
        <dbReference type="HAMAP-Rule" id="MF_02002"/>
    </source>
</evidence>
<keyword evidence="10 14" id="KW-0648">Protein biosynthesis</keyword>
<dbReference type="PROSITE" id="PS00178">
    <property type="entry name" value="AA_TRNA_LIGASE_I"/>
    <property type="match status" value="1"/>
</dbReference>
<evidence type="ECO:0000256" key="12">
    <source>
        <dbReference type="ARBA" id="ARBA00025217"/>
    </source>
</evidence>
<evidence type="ECO:0000259" key="17">
    <source>
        <dbReference type="Pfam" id="PF08264"/>
    </source>
</evidence>
<feature type="binding site" evidence="14">
    <location>
        <position position="911"/>
    </location>
    <ligand>
        <name>Zn(2+)</name>
        <dbReference type="ChEBI" id="CHEBI:29105"/>
    </ligand>
</feature>
<evidence type="ECO:0000256" key="7">
    <source>
        <dbReference type="ARBA" id="ARBA00022741"/>
    </source>
</evidence>
<dbReference type="Pfam" id="PF06827">
    <property type="entry name" value="zf-FPG_IleRS"/>
    <property type="match status" value="1"/>
</dbReference>
<evidence type="ECO:0000313" key="19">
    <source>
        <dbReference type="Proteomes" id="UP000321248"/>
    </source>
</evidence>
<feature type="domain" description="Aminoacyl-tRNA synthetase class Ia" evidence="15">
    <location>
        <begin position="29"/>
        <end position="648"/>
    </location>
</feature>
<evidence type="ECO:0000256" key="6">
    <source>
        <dbReference type="ARBA" id="ARBA00022723"/>
    </source>
</evidence>
<dbReference type="InterPro" id="IPR002301">
    <property type="entry name" value="Ile-tRNA-ligase"/>
</dbReference>
<comment type="cofactor">
    <cofactor evidence="14">
        <name>Zn(2+)</name>
        <dbReference type="ChEBI" id="CHEBI:29105"/>
    </cofactor>
    <text evidence="14">Binds 1 zinc ion per subunit.</text>
</comment>
<name>A0A5C8KXV3_9GAMM</name>
<keyword evidence="4 14" id="KW-0963">Cytoplasm</keyword>
<keyword evidence="7 14" id="KW-0547">Nucleotide-binding</keyword>
<dbReference type="PANTHER" id="PTHR42765">
    <property type="entry name" value="SOLEUCYL-TRNA SYNTHETASE"/>
    <property type="match status" value="1"/>
</dbReference>
<dbReference type="AlphaFoldDB" id="A0A5C8KXV3"/>
<dbReference type="Pfam" id="PF08264">
    <property type="entry name" value="Anticodon_1"/>
    <property type="match status" value="1"/>
</dbReference>
<evidence type="ECO:0000256" key="11">
    <source>
        <dbReference type="ARBA" id="ARBA00023146"/>
    </source>
</evidence>
<dbReference type="InterPro" id="IPR009008">
    <property type="entry name" value="Val/Leu/Ile-tRNA-synth_edit"/>
</dbReference>
<dbReference type="InterPro" id="IPR002300">
    <property type="entry name" value="aa-tRNA-synth_Ia"/>
</dbReference>
<dbReference type="CDD" id="cd07960">
    <property type="entry name" value="Anticodon_Ia_Ile_BEm"/>
    <property type="match status" value="1"/>
</dbReference>
<dbReference type="Gene3D" id="3.40.50.620">
    <property type="entry name" value="HUPs"/>
    <property type="match status" value="2"/>
</dbReference>
<dbReference type="GO" id="GO:0005524">
    <property type="term" value="F:ATP binding"/>
    <property type="evidence" value="ECO:0007669"/>
    <property type="project" value="UniProtKB-UniRule"/>
</dbReference>
<evidence type="ECO:0000256" key="2">
    <source>
        <dbReference type="ARBA" id="ARBA00006887"/>
    </source>
</evidence>
<evidence type="ECO:0000256" key="10">
    <source>
        <dbReference type="ARBA" id="ARBA00022917"/>
    </source>
</evidence>
<evidence type="ECO:0000256" key="4">
    <source>
        <dbReference type="ARBA" id="ARBA00022490"/>
    </source>
</evidence>
<dbReference type="PRINTS" id="PR00984">
    <property type="entry name" value="TRNASYNTHILE"/>
</dbReference>
<evidence type="ECO:0000256" key="3">
    <source>
        <dbReference type="ARBA" id="ARBA00011245"/>
    </source>
</evidence>
<evidence type="ECO:0000313" key="18">
    <source>
        <dbReference type="EMBL" id="TXK65918.1"/>
    </source>
</evidence>
<feature type="binding site" evidence="14">
    <location>
        <position position="908"/>
    </location>
    <ligand>
        <name>Zn(2+)</name>
        <dbReference type="ChEBI" id="CHEBI:29105"/>
    </ligand>
</feature>
<feature type="binding site" evidence="14">
    <location>
        <position position="569"/>
    </location>
    <ligand>
        <name>L-isoleucyl-5'-AMP</name>
        <dbReference type="ChEBI" id="CHEBI:178002"/>
    </ligand>
</feature>
<dbReference type="InterPro" id="IPR009080">
    <property type="entry name" value="tRNAsynth_Ia_anticodon-bd"/>
</dbReference>